<accession>A0A1L7XDR6</accession>
<dbReference type="STRING" id="576137.A0A1L7XDR6"/>
<dbReference type="OrthoDB" id="3560159at2759"/>
<sequence>MGEEEVVSTSAALPDIAADGDVVFLVGADKARLRVYSLILKNTSKVFSAMLGPQFSEGQALLIRTTNTQPVELPLPEDDPDALRAICNILHGRNDAFVEPVRAPEILNIAIAADKWDCVVPLAWAVKDWLRCEGVTDSKELWRLMLAAYWFDEDKAFEKITQALLFHHKSSYFDLKEQADELDSNVFMRIRNLLEESRTNLRMNLLQNLFHLATMCTSTCSCGHNAKICGLFTVSQSNNYLEPSQVFGKTVWEALTWAERIQQVKIPFTGCRESSAHKDYDHGTMVKGFTKKLKEQRGISLKSVRSSRE</sequence>
<keyword evidence="2" id="KW-1185">Reference proteome</keyword>
<dbReference type="EMBL" id="FJOG01000023">
    <property type="protein sequence ID" value="CZR63190.1"/>
    <property type="molecule type" value="Genomic_DNA"/>
</dbReference>
<organism evidence="1 2">
    <name type="scientific">Phialocephala subalpina</name>
    <dbReference type="NCBI Taxonomy" id="576137"/>
    <lineage>
        <taxon>Eukaryota</taxon>
        <taxon>Fungi</taxon>
        <taxon>Dikarya</taxon>
        <taxon>Ascomycota</taxon>
        <taxon>Pezizomycotina</taxon>
        <taxon>Leotiomycetes</taxon>
        <taxon>Helotiales</taxon>
        <taxon>Mollisiaceae</taxon>
        <taxon>Phialocephala</taxon>
        <taxon>Phialocephala fortinii species complex</taxon>
    </lineage>
</organism>
<proteinExistence type="predicted"/>
<dbReference type="Proteomes" id="UP000184330">
    <property type="component" value="Unassembled WGS sequence"/>
</dbReference>
<evidence type="ECO:0000313" key="1">
    <source>
        <dbReference type="EMBL" id="CZR63190.1"/>
    </source>
</evidence>
<name>A0A1L7XDR6_9HELO</name>
<dbReference type="InterPro" id="IPR011333">
    <property type="entry name" value="SKP1/BTB/POZ_sf"/>
</dbReference>
<gene>
    <name evidence="1" type="ORF">PAC_13086</name>
</gene>
<protein>
    <recommendedName>
        <fullName evidence="3">BTB domain-containing protein</fullName>
    </recommendedName>
</protein>
<evidence type="ECO:0000313" key="2">
    <source>
        <dbReference type="Proteomes" id="UP000184330"/>
    </source>
</evidence>
<evidence type="ECO:0008006" key="3">
    <source>
        <dbReference type="Google" id="ProtNLM"/>
    </source>
</evidence>
<reference evidence="1 2" key="1">
    <citation type="submission" date="2016-03" db="EMBL/GenBank/DDBJ databases">
        <authorList>
            <person name="Ploux O."/>
        </authorList>
    </citation>
    <scope>NUCLEOTIDE SEQUENCE [LARGE SCALE GENOMIC DNA]</scope>
    <source>
        <strain evidence="1 2">UAMH 11012</strain>
    </source>
</reference>
<dbReference type="Gene3D" id="3.30.710.10">
    <property type="entry name" value="Potassium Channel Kv1.1, Chain A"/>
    <property type="match status" value="1"/>
</dbReference>
<dbReference type="AlphaFoldDB" id="A0A1L7XDR6"/>